<protein>
    <recommendedName>
        <fullName evidence="5">GPI anchored protein</fullName>
    </recommendedName>
</protein>
<feature type="compositionally biased region" description="Low complexity" evidence="1">
    <location>
        <begin position="141"/>
        <end position="178"/>
    </location>
</feature>
<evidence type="ECO:0008006" key="5">
    <source>
        <dbReference type="Google" id="ProtNLM"/>
    </source>
</evidence>
<dbReference type="EMBL" id="JAACJM010000019">
    <property type="protein sequence ID" value="KAF5367478.1"/>
    <property type="molecule type" value="Genomic_DNA"/>
</dbReference>
<feature type="compositionally biased region" description="Gly residues" evidence="1">
    <location>
        <begin position="126"/>
        <end position="140"/>
    </location>
</feature>
<dbReference type="Proteomes" id="UP000559256">
    <property type="component" value="Unassembled WGS sequence"/>
</dbReference>
<evidence type="ECO:0000313" key="4">
    <source>
        <dbReference type="Proteomes" id="UP000559256"/>
    </source>
</evidence>
<organism evidence="3 4">
    <name type="scientific">Tetrapyrgos nigripes</name>
    <dbReference type="NCBI Taxonomy" id="182062"/>
    <lineage>
        <taxon>Eukaryota</taxon>
        <taxon>Fungi</taxon>
        <taxon>Dikarya</taxon>
        <taxon>Basidiomycota</taxon>
        <taxon>Agaricomycotina</taxon>
        <taxon>Agaricomycetes</taxon>
        <taxon>Agaricomycetidae</taxon>
        <taxon>Agaricales</taxon>
        <taxon>Marasmiineae</taxon>
        <taxon>Marasmiaceae</taxon>
        <taxon>Tetrapyrgos</taxon>
    </lineage>
</organism>
<keyword evidence="2" id="KW-0732">Signal</keyword>
<dbReference type="OrthoDB" id="3362246at2759"/>
<feature type="signal peptide" evidence="2">
    <location>
        <begin position="1"/>
        <end position="19"/>
    </location>
</feature>
<name>A0A8H5LS51_9AGAR</name>
<feature type="chain" id="PRO_5034644722" description="GPI anchored protein" evidence="2">
    <location>
        <begin position="20"/>
        <end position="201"/>
    </location>
</feature>
<evidence type="ECO:0000256" key="2">
    <source>
        <dbReference type="SAM" id="SignalP"/>
    </source>
</evidence>
<reference evidence="3 4" key="1">
    <citation type="journal article" date="2020" name="ISME J.">
        <title>Uncovering the hidden diversity of litter-decomposition mechanisms in mushroom-forming fungi.</title>
        <authorList>
            <person name="Floudas D."/>
            <person name="Bentzer J."/>
            <person name="Ahren D."/>
            <person name="Johansson T."/>
            <person name="Persson P."/>
            <person name="Tunlid A."/>
        </authorList>
    </citation>
    <scope>NUCLEOTIDE SEQUENCE [LARGE SCALE GENOMIC DNA]</scope>
    <source>
        <strain evidence="3 4">CBS 291.85</strain>
    </source>
</reference>
<dbReference type="AlphaFoldDB" id="A0A8H5LS51"/>
<evidence type="ECO:0000256" key="1">
    <source>
        <dbReference type="SAM" id="MobiDB-lite"/>
    </source>
</evidence>
<keyword evidence="4" id="KW-1185">Reference proteome</keyword>
<sequence length="201" mass="18905">MKSSVAAAAVVLAASGALAQDMTINTPVCLSSLRGQEEVLPTFCVTPGGQPGASPIVDLGQQTGTSLTWVVNVAQGTSVGLEIRDSTGLTAQSAPVTIQNSSNSTCVGQAAETAAASGSAGATSGATGGATQGSSTGSGSGSTTNTGSGSSPTQTKPTSTTGSASGSNTSSGAGSANTNGASNTQLNVAGAIGAAVLAFFV</sequence>
<evidence type="ECO:0000313" key="3">
    <source>
        <dbReference type="EMBL" id="KAF5367478.1"/>
    </source>
</evidence>
<comment type="caution">
    <text evidence="3">The sequence shown here is derived from an EMBL/GenBank/DDBJ whole genome shotgun (WGS) entry which is preliminary data.</text>
</comment>
<proteinExistence type="predicted"/>
<feature type="region of interest" description="Disordered" evidence="1">
    <location>
        <begin position="119"/>
        <end position="178"/>
    </location>
</feature>
<accession>A0A8H5LS51</accession>
<gene>
    <name evidence="3" type="ORF">D9758_003708</name>
</gene>